<evidence type="ECO:0000256" key="2">
    <source>
        <dbReference type="SAM" id="SignalP"/>
    </source>
</evidence>
<feature type="chain" id="PRO_5047043536" description="Peptidase inhibitor family I36" evidence="2">
    <location>
        <begin position="17"/>
        <end position="148"/>
    </location>
</feature>
<feature type="compositionally biased region" description="Low complexity" evidence="1">
    <location>
        <begin position="13"/>
        <end position="54"/>
    </location>
</feature>
<gene>
    <name evidence="3" type="ORF">GCM10009863_06010</name>
</gene>
<accession>A0ABN3PTQ2</accession>
<organism evidence="3 4">
    <name type="scientific">Streptomyces axinellae</name>
    <dbReference type="NCBI Taxonomy" id="552788"/>
    <lineage>
        <taxon>Bacteria</taxon>
        <taxon>Bacillati</taxon>
        <taxon>Actinomycetota</taxon>
        <taxon>Actinomycetes</taxon>
        <taxon>Kitasatosporales</taxon>
        <taxon>Streptomycetaceae</taxon>
        <taxon>Streptomyces</taxon>
    </lineage>
</organism>
<evidence type="ECO:0008006" key="5">
    <source>
        <dbReference type="Google" id="ProtNLM"/>
    </source>
</evidence>
<feature type="signal peptide" evidence="2">
    <location>
        <begin position="1"/>
        <end position="16"/>
    </location>
</feature>
<name>A0ABN3PTQ2_9ACTN</name>
<protein>
    <recommendedName>
        <fullName evidence="5">Peptidase inhibitor family I36</fullName>
    </recommendedName>
</protein>
<evidence type="ECO:0000313" key="4">
    <source>
        <dbReference type="Proteomes" id="UP001501447"/>
    </source>
</evidence>
<sequence>MALAVLAALTAQPAGAAQSAATAERSAVGARQSAAQAQRSPAAAQHSAARRAASPRLGKCGSGELCLWPRADFRGKPRAFELSGIDIESCVRLPAGVSAISSANRTGRPVTLYQSEECAETAEFATHPAGSWTPQLPYKARAFKVWEH</sequence>
<dbReference type="EMBL" id="BAAARJ010000002">
    <property type="protein sequence ID" value="GAA2595558.1"/>
    <property type="molecule type" value="Genomic_DNA"/>
</dbReference>
<dbReference type="Pfam" id="PF03995">
    <property type="entry name" value="Inhibitor_I36"/>
    <property type="match status" value="1"/>
</dbReference>
<keyword evidence="2" id="KW-0732">Signal</keyword>
<keyword evidence="4" id="KW-1185">Reference proteome</keyword>
<comment type="caution">
    <text evidence="3">The sequence shown here is derived from an EMBL/GenBank/DDBJ whole genome shotgun (WGS) entry which is preliminary data.</text>
</comment>
<dbReference type="Proteomes" id="UP001501447">
    <property type="component" value="Unassembled WGS sequence"/>
</dbReference>
<evidence type="ECO:0000313" key="3">
    <source>
        <dbReference type="EMBL" id="GAA2595558.1"/>
    </source>
</evidence>
<proteinExistence type="predicted"/>
<reference evidence="3 4" key="1">
    <citation type="journal article" date="2019" name="Int. J. Syst. Evol. Microbiol.">
        <title>The Global Catalogue of Microorganisms (GCM) 10K type strain sequencing project: providing services to taxonomists for standard genome sequencing and annotation.</title>
        <authorList>
            <consortium name="The Broad Institute Genomics Platform"/>
            <consortium name="The Broad Institute Genome Sequencing Center for Infectious Disease"/>
            <person name="Wu L."/>
            <person name="Ma J."/>
        </authorList>
    </citation>
    <scope>NUCLEOTIDE SEQUENCE [LARGE SCALE GENOMIC DNA]</scope>
    <source>
        <strain evidence="3 4">JCM 16373</strain>
    </source>
</reference>
<feature type="region of interest" description="Disordered" evidence="1">
    <location>
        <begin position="13"/>
        <end position="61"/>
    </location>
</feature>
<evidence type="ECO:0000256" key="1">
    <source>
        <dbReference type="SAM" id="MobiDB-lite"/>
    </source>
</evidence>